<accession>A0ABD3XH13</accession>
<evidence type="ECO:0000313" key="2">
    <source>
        <dbReference type="EMBL" id="KAL3885372.1"/>
    </source>
</evidence>
<organism evidence="2 3">
    <name type="scientific">Sinanodonta woodiana</name>
    <name type="common">Chinese pond mussel</name>
    <name type="synonym">Anodonta woodiana</name>
    <dbReference type="NCBI Taxonomy" id="1069815"/>
    <lineage>
        <taxon>Eukaryota</taxon>
        <taxon>Metazoa</taxon>
        <taxon>Spiralia</taxon>
        <taxon>Lophotrochozoa</taxon>
        <taxon>Mollusca</taxon>
        <taxon>Bivalvia</taxon>
        <taxon>Autobranchia</taxon>
        <taxon>Heteroconchia</taxon>
        <taxon>Palaeoheterodonta</taxon>
        <taxon>Unionida</taxon>
        <taxon>Unionoidea</taxon>
        <taxon>Unionidae</taxon>
        <taxon>Unioninae</taxon>
        <taxon>Sinanodonta</taxon>
    </lineage>
</organism>
<protein>
    <submittedName>
        <fullName evidence="2">Uncharacterized protein</fullName>
    </submittedName>
</protein>
<keyword evidence="3" id="KW-1185">Reference proteome</keyword>
<evidence type="ECO:0000313" key="3">
    <source>
        <dbReference type="Proteomes" id="UP001634394"/>
    </source>
</evidence>
<comment type="caution">
    <text evidence="2">The sequence shown here is derived from an EMBL/GenBank/DDBJ whole genome shotgun (WGS) entry which is preliminary data.</text>
</comment>
<feature type="region of interest" description="Disordered" evidence="1">
    <location>
        <begin position="203"/>
        <end position="231"/>
    </location>
</feature>
<reference evidence="2 3" key="1">
    <citation type="submission" date="2024-11" db="EMBL/GenBank/DDBJ databases">
        <title>Chromosome-level genome assembly of the freshwater bivalve Anodonta woodiana.</title>
        <authorList>
            <person name="Chen X."/>
        </authorList>
    </citation>
    <scope>NUCLEOTIDE SEQUENCE [LARGE SCALE GENOMIC DNA]</scope>
    <source>
        <strain evidence="2">MN2024</strain>
        <tissue evidence="2">Gills</tissue>
    </source>
</reference>
<dbReference type="Proteomes" id="UP001634394">
    <property type="component" value="Unassembled WGS sequence"/>
</dbReference>
<sequence>FEGFSMVPSLRPLETLHNALTWKDMDSFFSRATTAKFFTPIHSPLFADTPIVSPKPLGMMHKVGKVITSQPSSSNSSAGPSSPTTASNTVDILSKLRLYIQDNKKLQAEEDQASATNNIQGSVQNKALVSTNRVTSPTLLPTSQTSAFTKPASILASQIGSLTSIENKIDQCTSEVKDSLANLGPVSLSIVKDQSAVIPMAKMSDTALQDNEVLTDTEDTTAATKDSEKEA</sequence>
<feature type="non-terminal residue" evidence="2">
    <location>
        <position position="1"/>
    </location>
</feature>
<gene>
    <name evidence="2" type="ORF">ACJMK2_025443</name>
</gene>
<evidence type="ECO:0000256" key="1">
    <source>
        <dbReference type="SAM" id="MobiDB-lite"/>
    </source>
</evidence>
<dbReference type="EMBL" id="JBJQND010000002">
    <property type="protein sequence ID" value="KAL3885372.1"/>
    <property type="molecule type" value="Genomic_DNA"/>
</dbReference>
<dbReference type="AlphaFoldDB" id="A0ABD3XH13"/>
<proteinExistence type="predicted"/>
<name>A0ABD3XH13_SINWO</name>
<feature type="region of interest" description="Disordered" evidence="1">
    <location>
        <begin position="68"/>
        <end position="87"/>
    </location>
</feature>